<evidence type="ECO:0000256" key="9">
    <source>
        <dbReference type="SAM" id="Phobius"/>
    </source>
</evidence>
<evidence type="ECO:0000313" key="12">
    <source>
        <dbReference type="Proteomes" id="UP001210211"/>
    </source>
</evidence>
<dbReference type="GO" id="GO:0015293">
    <property type="term" value="F:symporter activity"/>
    <property type="evidence" value="ECO:0007669"/>
    <property type="project" value="UniProtKB-KW"/>
</dbReference>
<dbReference type="InterPro" id="IPR005829">
    <property type="entry name" value="Sugar_transporter_CS"/>
</dbReference>
<keyword evidence="2" id="KW-0813">Transport</keyword>
<keyword evidence="6 9" id="KW-0472">Membrane</keyword>
<feature type="transmembrane region" description="Helical" evidence="9">
    <location>
        <begin position="16"/>
        <end position="46"/>
    </location>
</feature>
<dbReference type="EMBL" id="JAMRDG010000001">
    <property type="protein sequence ID" value="KAJ3696588.1"/>
    <property type="molecule type" value="Genomic_DNA"/>
</dbReference>
<organism evidence="11 12">
    <name type="scientific">Rhynchospora tenuis</name>
    <dbReference type="NCBI Taxonomy" id="198213"/>
    <lineage>
        <taxon>Eukaryota</taxon>
        <taxon>Viridiplantae</taxon>
        <taxon>Streptophyta</taxon>
        <taxon>Embryophyta</taxon>
        <taxon>Tracheophyta</taxon>
        <taxon>Spermatophyta</taxon>
        <taxon>Magnoliopsida</taxon>
        <taxon>Liliopsida</taxon>
        <taxon>Poales</taxon>
        <taxon>Cyperaceae</taxon>
        <taxon>Cyperoideae</taxon>
        <taxon>Rhynchosporeae</taxon>
        <taxon>Rhynchospora</taxon>
    </lineage>
</organism>
<protein>
    <recommendedName>
        <fullName evidence="7">H(+)/Pi cotransporter</fullName>
    </recommendedName>
</protein>
<gene>
    <name evidence="11" type="ORF">LUZ61_000293</name>
</gene>
<feature type="transmembrane region" description="Helical" evidence="9">
    <location>
        <begin position="338"/>
        <end position="357"/>
    </location>
</feature>
<evidence type="ECO:0000256" key="4">
    <source>
        <dbReference type="ARBA" id="ARBA00022847"/>
    </source>
</evidence>
<evidence type="ECO:0000313" key="11">
    <source>
        <dbReference type="EMBL" id="KAJ3696588.1"/>
    </source>
</evidence>
<dbReference type="SUPFAM" id="SSF103473">
    <property type="entry name" value="MFS general substrate transporter"/>
    <property type="match status" value="1"/>
</dbReference>
<keyword evidence="3 9" id="KW-0812">Transmembrane</keyword>
<dbReference type="PROSITE" id="PS50850">
    <property type="entry name" value="MFS"/>
    <property type="match status" value="1"/>
</dbReference>
<keyword evidence="5 9" id="KW-1133">Transmembrane helix</keyword>
<name>A0AAD5ZEW2_9POAL</name>
<keyword evidence="12" id="KW-1185">Reference proteome</keyword>
<dbReference type="InterPro" id="IPR005828">
    <property type="entry name" value="MFS_sugar_transport-like"/>
</dbReference>
<evidence type="ECO:0000256" key="2">
    <source>
        <dbReference type="ARBA" id="ARBA00022592"/>
    </source>
</evidence>
<feature type="transmembrane region" description="Helical" evidence="9">
    <location>
        <begin position="294"/>
        <end position="318"/>
    </location>
</feature>
<proteinExistence type="inferred from homology"/>
<dbReference type="PROSITE" id="PS00216">
    <property type="entry name" value="SUGAR_TRANSPORT_1"/>
    <property type="match status" value="1"/>
</dbReference>
<evidence type="ECO:0000256" key="6">
    <source>
        <dbReference type="ARBA" id="ARBA00023136"/>
    </source>
</evidence>
<dbReference type="AlphaFoldDB" id="A0AAD5ZEW2"/>
<dbReference type="InterPro" id="IPR020846">
    <property type="entry name" value="MFS_dom"/>
</dbReference>
<dbReference type="Gene3D" id="1.20.1250.20">
    <property type="entry name" value="MFS general substrate transporter like domains"/>
    <property type="match status" value="1"/>
</dbReference>
<feature type="transmembrane region" description="Helical" evidence="9">
    <location>
        <begin position="208"/>
        <end position="226"/>
    </location>
</feature>
<comment type="subcellular location">
    <subcellularLocation>
        <location evidence="1">Membrane</location>
        <topology evidence="1">Multi-pass membrane protein</topology>
    </subcellularLocation>
</comment>
<feature type="transmembrane region" description="Helical" evidence="9">
    <location>
        <begin position="441"/>
        <end position="461"/>
    </location>
</feature>
<keyword evidence="4" id="KW-0769">Symport</keyword>
<comment type="similarity">
    <text evidence="8">Belongs to the major facilitator superfamily. Phosphate:H(+) symporter (TC 2.A.1.9) family.</text>
</comment>
<feature type="transmembrane region" description="Helical" evidence="9">
    <location>
        <begin position="369"/>
        <end position="388"/>
    </location>
</feature>
<feature type="transmembrane region" description="Helical" evidence="9">
    <location>
        <begin position="161"/>
        <end position="188"/>
    </location>
</feature>
<feature type="transmembrane region" description="Helical" evidence="9">
    <location>
        <begin position="481"/>
        <end position="502"/>
    </location>
</feature>
<dbReference type="CDD" id="cd17364">
    <property type="entry name" value="MFS_PhT"/>
    <property type="match status" value="1"/>
</dbReference>
<dbReference type="Proteomes" id="UP001210211">
    <property type="component" value="Unassembled WGS sequence"/>
</dbReference>
<reference evidence="11 12" key="1">
    <citation type="journal article" date="2022" name="Cell">
        <title>Repeat-based holocentromeres influence genome architecture and karyotype evolution.</title>
        <authorList>
            <person name="Hofstatter P.G."/>
            <person name="Thangavel G."/>
            <person name="Lux T."/>
            <person name="Neumann P."/>
            <person name="Vondrak T."/>
            <person name="Novak P."/>
            <person name="Zhang M."/>
            <person name="Costa L."/>
            <person name="Castellani M."/>
            <person name="Scott A."/>
            <person name="Toegelov H."/>
            <person name="Fuchs J."/>
            <person name="Mata-Sucre Y."/>
            <person name="Dias Y."/>
            <person name="Vanzela A.L.L."/>
            <person name="Huettel B."/>
            <person name="Almeida C.C.S."/>
            <person name="Simkova H."/>
            <person name="Souza G."/>
            <person name="Pedrosa-Harand A."/>
            <person name="Macas J."/>
            <person name="Mayer K.F.X."/>
            <person name="Houben A."/>
            <person name="Marques A."/>
        </authorList>
    </citation>
    <scope>NUCLEOTIDE SEQUENCE [LARGE SCALE GENOMIC DNA]</scope>
    <source>
        <strain evidence="11">RhyTen1mFocal</strain>
    </source>
</reference>
<feature type="transmembrane region" description="Helical" evidence="9">
    <location>
        <begin position="400"/>
        <end position="420"/>
    </location>
</feature>
<feature type="domain" description="Major facilitator superfamily (MFS) profile" evidence="10">
    <location>
        <begin position="21"/>
        <end position="507"/>
    </location>
</feature>
<dbReference type="PANTHER" id="PTHR24064">
    <property type="entry name" value="SOLUTE CARRIER FAMILY 22 MEMBER"/>
    <property type="match status" value="1"/>
</dbReference>
<dbReference type="PROSITE" id="PS00217">
    <property type="entry name" value="SUGAR_TRANSPORT_2"/>
    <property type="match status" value="1"/>
</dbReference>
<evidence type="ECO:0000259" key="10">
    <source>
        <dbReference type="PROSITE" id="PS50850"/>
    </source>
</evidence>
<dbReference type="GO" id="GO:0006817">
    <property type="term" value="P:phosphate ion transport"/>
    <property type="evidence" value="ECO:0007669"/>
    <property type="project" value="UniProtKB-KW"/>
</dbReference>
<feature type="transmembrane region" description="Helical" evidence="9">
    <location>
        <begin position="122"/>
        <end position="140"/>
    </location>
</feature>
<evidence type="ECO:0000256" key="1">
    <source>
        <dbReference type="ARBA" id="ARBA00004141"/>
    </source>
</evidence>
<evidence type="ECO:0000256" key="7">
    <source>
        <dbReference type="ARBA" id="ARBA00032043"/>
    </source>
</evidence>
<feature type="transmembrane region" description="Helical" evidence="9">
    <location>
        <begin position="66"/>
        <end position="85"/>
    </location>
</feature>
<comment type="caution">
    <text evidence="11">The sequence shown here is derived from an EMBL/GenBank/DDBJ whole genome shotgun (WGS) entry which is preliminary data.</text>
</comment>
<dbReference type="Pfam" id="PF00083">
    <property type="entry name" value="Sugar_tr"/>
    <property type="match status" value="1"/>
</dbReference>
<evidence type="ECO:0000256" key="8">
    <source>
        <dbReference type="ARBA" id="ARBA00044504"/>
    </source>
</evidence>
<sequence length="517" mass="57098">MAVSFLKALDKATLQFYHYVAIIIAGMGLFTDAYSFFSIIPVTYLIGRIYYNPDKDGKPGTLPSSVLAAVVASVFAGSVVGQILFGFLGDRLGRRKVYGTTLLIIVLSSFLCGFSVGRSLNYVIVSLCFFRFFLGVGIGGDYPLSAVIMSEFANSKRRGALVAGVFSMQGFGILSSALVTMVVCVIFKGVQPSTKDTLFPHPPPSADLAWRIILMMGTIPAIMTFYSRMAMPETPRYTALVQGDMGRAIVETTEIIKIDSAVAPDVEDRVASSIRPDQYRFFSKQFFKRHGADLAACSISWFLLDVVFYSITLFQSWIYKSRLKHPQEETAFDEAFNLAKFQAIYAIAALIPGYFAAIMTIDRMGRRKIQMVGFLLMAIVLLCMVIWYPTIDSNNKHHTYKISIIYLVMYGLVLFFANLGPNTTTFVLPAELFPARFRTTCHGIAGAAGKIGASIGSVVLLRSSKMTHKHDKYQDLPGEGMKHILIALTVVCFVGAVHTYFFTPKSTVGTPLEEHED</sequence>
<keyword evidence="2" id="KW-0592">Phosphate transport</keyword>
<dbReference type="InterPro" id="IPR036259">
    <property type="entry name" value="MFS_trans_sf"/>
</dbReference>
<evidence type="ECO:0000256" key="5">
    <source>
        <dbReference type="ARBA" id="ARBA00022989"/>
    </source>
</evidence>
<evidence type="ECO:0000256" key="3">
    <source>
        <dbReference type="ARBA" id="ARBA00022692"/>
    </source>
</evidence>
<accession>A0AAD5ZEW2</accession>
<dbReference type="GO" id="GO:0016020">
    <property type="term" value="C:membrane"/>
    <property type="evidence" value="ECO:0007669"/>
    <property type="project" value="UniProtKB-SubCell"/>
</dbReference>
<feature type="transmembrane region" description="Helical" evidence="9">
    <location>
        <begin position="97"/>
        <end position="116"/>
    </location>
</feature>